<feature type="transmembrane region" description="Helical" evidence="3">
    <location>
        <begin position="65"/>
        <end position="88"/>
    </location>
</feature>
<dbReference type="PANTHER" id="PTHR33392:SF6">
    <property type="entry name" value="POLYISOPRENYL-TEICHOIC ACID--PEPTIDOGLYCAN TEICHOIC ACID TRANSFERASE TAGU"/>
    <property type="match status" value="1"/>
</dbReference>
<proteinExistence type="inferred from homology"/>
<name>A0A0V8QF70_9FIRM</name>
<dbReference type="InterPro" id="IPR004474">
    <property type="entry name" value="LytR_CpsA_psr"/>
</dbReference>
<keyword evidence="6" id="KW-1185">Reference proteome</keyword>
<dbReference type="EMBL" id="LNAM01000151">
    <property type="protein sequence ID" value="KSV59184.1"/>
    <property type="molecule type" value="Genomic_DNA"/>
</dbReference>
<evidence type="ECO:0000256" key="1">
    <source>
        <dbReference type="ARBA" id="ARBA00006068"/>
    </source>
</evidence>
<dbReference type="PANTHER" id="PTHR33392">
    <property type="entry name" value="POLYISOPRENYL-TEICHOIC ACID--PEPTIDOGLYCAN TEICHOIC ACID TRANSFERASE TAGU"/>
    <property type="match status" value="1"/>
</dbReference>
<dbReference type="InterPro" id="IPR050922">
    <property type="entry name" value="LytR/CpsA/Psr_CW_biosynth"/>
</dbReference>
<dbReference type="RefSeq" id="WP_058352571.1">
    <property type="nucleotide sequence ID" value="NZ_CABMMD010000151.1"/>
</dbReference>
<organism evidence="5 6">
    <name type="scientific">Acetivibrio ethanolgignens</name>
    <dbReference type="NCBI Taxonomy" id="290052"/>
    <lineage>
        <taxon>Bacteria</taxon>
        <taxon>Bacillati</taxon>
        <taxon>Bacillota</taxon>
        <taxon>Clostridia</taxon>
        <taxon>Eubacteriales</taxon>
        <taxon>Oscillospiraceae</taxon>
        <taxon>Acetivibrio</taxon>
    </lineage>
</organism>
<dbReference type="Pfam" id="PF03816">
    <property type="entry name" value="LytR_cpsA_psr"/>
    <property type="match status" value="1"/>
</dbReference>
<evidence type="ECO:0000259" key="4">
    <source>
        <dbReference type="Pfam" id="PF03816"/>
    </source>
</evidence>
<evidence type="ECO:0000313" key="6">
    <source>
        <dbReference type="Proteomes" id="UP000054874"/>
    </source>
</evidence>
<keyword evidence="3" id="KW-1133">Transmembrane helix</keyword>
<comment type="caution">
    <text evidence="5">The sequence shown here is derived from an EMBL/GenBank/DDBJ whole genome shotgun (WGS) entry which is preliminary data.</text>
</comment>
<dbReference type="AlphaFoldDB" id="A0A0V8QF70"/>
<evidence type="ECO:0000256" key="3">
    <source>
        <dbReference type="SAM" id="Phobius"/>
    </source>
</evidence>
<gene>
    <name evidence="5" type="ORF">ASU35_10095</name>
</gene>
<comment type="similarity">
    <text evidence="1">Belongs to the LytR/CpsA/Psr (LCP) family.</text>
</comment>
<dbReference type="NCBIfam" id="TIGR00350">
    <property type="entry name" value="lytR_cpsA_psr"/>
    <property type="match status" value="1"/>
</dbReference>
<feature type="domain" description="Cell envelope-related transcriptional attenuator" evidence="4">
    <location>
        <begin position="140"/>
        <end position="297"/>
    </location>
</feature>
<dbReference type="Gene3D" id="3.40.630.190">
    <property type="entry name" value="LCP protein"/>
    <property type="match status" value="1"/>
</dbReference>
<protein>
    <recommendedName>
        <fullName evidence="4">Cell envelope-related transcriptional attenuator domain-containing protein</fullName>
    </recommendedName>
</protein>
<keyword evidence="3" id="KW-0812">Transmembrane</keyword>
<evidence type="ECO:0000256" key="2">
    <source>
        <dbReference type="SAM" id="MobiDB-lite"/>
    </source>
</evidence>
<keyword evidence="3" id="KW-0472">Membrane</keyword>
<accession>A0A0V8QF70</accession>
<dbReference type="STRING" id="290052.ASU35_10095"/>
<dbReference type="OrthoDB" id="27330at2"/>
<feature type="region of interest" description="Disordered" evidence="2">
    <location>
        <begin position="15"/>
        <end position="55"/>
    </location>
</feature>
<sequence>MSHFDDDYSADSLMRELSKSLGEQVTSEMENKEQERRENLHSPDEEPGIPLTKRNEKKPVNKKKIIGIVVGVLAAICLLVVITGNYFLDRLNYEKGEELVTESGEPLQLDENADVKPADSNVINVLLIGEEKINDGTRGRSDSMMIATINQKQKSLKLTSIMRDCYVSIPGHRDNKLNAAYNQGGGALLAATIEQNFKVHLDGYVRVDFDAFETIIDKLGGVEIELSEEEARYLNRTNYISNRANRTMVAGVNNMNGNQALGYSRVRYVKEVDGERDDFGRTARQRRVLSCIFEKYKNKNLIEMIGIANEILPYITTNLTKTDIISYISAFVATGSTELETFRIPMKDAYYGAKRDGAGSVLVLNFELNNAALQEFIYGHDENAESVELDDAQGEVSTGQ</sequence>
<dbReference type="Proteomes" id="UP000054874">
    <property type="component" value="Unassembled WGS sequence"/>
</dbReference>
<reference evidence="5 6" key="1">
    <citation type="submission" date="2015-11" db="EMBL/GenBank/DDBJ databases">
        <title>Butyribacter intestini gen. nov., sp. nov., a butyric acid-producing bacterium of the family Lachnospiraceae isolated from the human faeces.</title>
        <authorList>
            <person name="Zou Y."/>
            <person name="Xue W."/>
            <person name="Luo G."/>
            <person name="Lv M."/>
        </authorList>
    </citation>
    <scope>NUCLEOTIDE SEQUENCE [LARGE SCALE GENOMIC DNA]</scope>
    <source>
        <strain evidence="5 6">ACET-33324</strain>
    </source>
</reference>
<evidence type="ECO:0000313" key="5">
    <source>
        <dbReference type="EMBL" id="KSV59184.1"/>
    </source>
</evidence>
<feature type="compositionally biased region" description="Basic and acidic residues" evidence="2">
    <location>
        <begin position="29"/>
        <end position="44"/>
    </location>
</feature>